<sequence length="427" mass="50079">MRRIIKMNGGKLVAFVYLVHLVAAQDTMFADDNYDDVNDGIDNKGCNCLDDLIKIDEMVKKKLINFEKRLMSNMDYKNRQLSKKLDAQTQINRDLEHELRRLRKEVNRIKKTDEKQQENLQTLRQHLHQHKSSIDTLNMNNAGIKLSLENISTILGNLQPGEIHVSTSSPVISTPRSKETTTEPYNSLFPRDCQDVYDTGGMRYPGDYYIMLQPKTTIEPFKACCRMTNESGWTVIQRRQDGSIDFFQDWASYKNGFGNLEGEFWLGNDHIHELTSQGNYKLRIDMEDWDGHRYFSEYDSFMIDNEDDLYRLHIRGYHGNAGDSLTPYWDNHNNQPFSTKDMDNDERYYDNCAEHYHGAWWFKSCFKSHLNGIYYQKGSHSDFFVRNGIQWDTIHRHSSLKYVVMMIKPYKVILDSDSNLDSSINEV</sequence>
<feature type="region of interest" description="Disordered" evidence="3">
    <location>
        <begin position="166"/>
        <end position="185"/>
    </location>
</feature>
<keyword evidence="2" id="KW-0175">Coiled coil</keyword>
<dbReference type="EMBL" id="CAIIXF020000012">
    <property type="protein sequence ID" value="CAH1802394.1"/>
    <property type="molecule type" value="Genomic_DNA"/>
</dbReference>
<evidence type="ECO:0000256" key="3">
    <source>
        <dbReference type="SAM" id="MobiDB-lite"/>
    </source>
</evidence>
<gene>
    <name evidence="6" type="ORF">OFUS_LOCUS26075</name>
</gene>
<comment type="caution">
    <text evidence="6">The sequence shown here is derived from an EMBL/GenBank/DDBJ whole genome shotgun (WGS) entry which is preliminary data.</text>
</comment>
<dbReference type="InterPro" id="IPR014716">
    <property type="entry name" value="Fibrinogen_a/b/g_C_1"/>
</dbReference>
<dbReference type="PANTHER" id="PTHR19143">
    <property type="entry name" value="FIBRINOGEN/TENASCIN/ANGIOPOEITIN"/>
    <property type="match status" value="1"/>
</dbReference>
<feature type="compositionally biased region" description="Polar residues" evidence="3">
    <location>
        <begin position="166"/>
        <end position="175"/>
    </location>
</feature>
<feature type="chain" id="PRO_5035904082" description="Fibrinogen C-terminal domain-containing protein" evidence="4">
    <location>
        <begin position="25"/>
        <end position="427"/>
    </location>
</feature>
<dbReference type="Proteomes" id="UP000749559">
    <property type="component" value="Unassembled WGS sequence"/>
</dbReference>
<dbReference type="InterPro" id="IPR020837">
    <property type="entry name" value="Fibrinogen_CS"/>
</dbReference>
<feature type="domain" description="Fibrinogen C-terminal" evidence="5">
    <location>
        <begin position="184"/>
        <end position="411"/>
    </location>
</feature>
<dbReference type="OrthoDB" id="9990035at2759"/>
<dbReference type="SUPFAM" id="SSF56496">
    <property type="entry name" value="Fibrinogen C-terminal domain-like"/>
    <property type="match status" value="1"/>
</dbReference>
<dbReference type="GO" id="GO:0005615">
    <property type="term" value="C:extracellular space"/>
    <property type="evidence" value="ECO:0007669"/>
    <property type="project" value="TreeGrafter"/>
</dbReference>
<dbReference type="FunFam" id="3.90.215.10:FF:000001">
    <property type="entry name" value="Tenascin isoform 1"/>
    <property type="match status" value="1"/>
</dbReference>
<dbReference type="PROSITE" id="PS00514">
    <property type="entry name" value="FIBRINOGEN_C_1"/>
    <property type="match status" value="1"/>
</dbReference>
<reference evidence="6" key="1">
    <citation type="submission" date="2022-03" db="EMBL/GenBank/DDBJ databases">
        <authorList>
            <person name="Martin C."/>
        </authorList>
    </citation>
    <scope>NUCLEOTIDE SEQUENCE</scope>
</reference>
<name>A0A8S4Q761_OWEFU</name>
<dbReference type="CDD" id="cd00087">
    <property type="entry name" value="FReD"/>
    <property type="match status" value="1"/>
</dbReference>
<evidence type="ECO:0000256" key="2">
    <source>
        <dbReference type="SAM" id="Coils"/>
    </source>
</evidence>
<dbReference type="Pfam" id="PF00147">
    <property type="entry name" value="Fibrinogen_C"/>
    <property type="match status" value="1"/>
</dbReference>
<evidence type="ECO:0000256" key="4">
    <source>
        <dbReference type="SAM" id="SignalP"/>
    </source>
</evidence>
<protein>
    <recommendedName>
        <fullName evidence="5">Fibrinogen C-terminal domain-containing protein</fullName>
    </recommendedName>
</protein>
<evidence type="ECO:0000259" key="5">
    <source>
        <dbReference type="PROSITE" id="PS51406"/>
    </source>
</evidence>
<feature type="coiled-coil region" evidence="2">
    <location>
        <begin position="78"/>
        <end position="119"/>
    </location>
</feature>
<dbReference type="InterPro" id="IPR036056">
    <property type="entry name" value="Fibrinogen-like_C"/>
</dbReference>
<dbReference type="InterPro" id="IPR002181">
    <property type="entry name" value="Fibrinogen_a/b/g_C_dom"/>
</dbReference>
<evidence type="ECO:0000313" key="6">
    <source>
        <dbReference type="EMBL" id="CAH1802394.1"/>
    </source>
</evidence>
<proteinExistence type="predicted"/>
<keyword evidence="7" id="KW-1185">Reference proteome</keyword>
<organism evidence="6 7">
    <name type="scientific">Owenia fusiformis</name>
    <name type="common">Polychaete worm</name>
    <dbReference type="NCBI Taxonomy" id="6347"/>
    <lineage>
        <taxon>Eukaryota</taxon>
        <taxon>Metazoa</taxon>
        <taxon>Spiralia</taxon>
        <taxon>Lophotrochozoa</taxon>
        <taxon>Annelida</taxon>
        <taxon>Polychaeta</taxon>
        <taxon>Sedentaria</taxon>
        <taxon>Canalipalpata</taxon>
        <taxon>Sabellida</taxon>
        <taxon>Oweniida</taxon>
        <taxon>Oweniidae</taxon>
        <taxon>Owenia</taxon>
    </lineage>
</organism>
<accession>A0A8S4Q761</accession>
<evidence type="ECO:0000313" key="7">
    <source>
        <dbReference type="Proteomes" id="UP000749559"/>
    </source>
</evidence>
<dbReference type="Gene3D" id="3.90.215.10">
    <property type="entry name" value="Gamma Fibrinogen, chain A, domain 1"/>
    <property type="match status" value="1"/>
</dbReference>
<dbReference type="PROSITE" id="PS51406">
    <property type="entry name" value="FIBRINOGEN_C_2"/>
    <property type="match status" value="1"/>
</dbReference>
<dbReference type="SMART" id="SM00186">
    <property type="entry name" value="FBG"/>
    <property type="match status" value="1"/>
</dbReference>
<evidence type="ECO:0000256" key="1">
    <source>
        <dbReference type="ARBA" id="ARBA00023157"/>
    </source>
</evidence>
<keyword evidence="4" id="KW-0732">Signal</keyword>
<dbReference type="AlphaFoldDB" id="A0A8S4Q761"/>
<keyword evidence="1" id="KW-1015">Disulfide bond</keyword>
<feature type="signal peptide" evidence="4">
    <location>
        <begin position="1"/>
        <end position="24"/>
    </location>
</feature>
<dbReference type="InterPro" id="IPR050373">
    <property type="entry name" value="Fibrinogen_C-term_domain"/>
</dbReference>